<dbReference type="AlphaFoldDB" id="A0A0S7BVV0"/>
<dbReference type="InterPro" id="IPR017853">
    <property type="entry name" value="GH"/>
</dbReference>
<dbReference type="SMART" id="SM00642">
    <property type="entry name" value="Aamy"/>
    <property type="match status" value="1"/>
</dbReference>
<dbReference type="SUPFAM" id="SSF51445">
    <property type="entry name" value="(Trans)glycosidases"/>
    <property type="match status" value="1"/>
</dbReference>
<dbReference type="STRING" id="1678840.ATC1_131092"/>
<dbReference type="OrthoDB" id="9805159at2"/>
<dbReference type="PANTHER" id="PTHR38784:SF1">
    <property type="entry name" value="SUCROSE PHOSPHORYLASE"/>
    <property type="match status" value="1"/>
</dbReference>
<dbReference type="Proteomes" id="UP000053370">
    <property type="component" value="Unassembled WGS sequence"/>
</dbReference>
<dbReference type="Gene3D" id="3.90.400.10">
    <property type="entry name" value="Oligo-1,6-glucosidase, Domain 2"/>
    <property type="match status" value="1"/>
</dbReference>
<dbReference type="PANTHER" id="PTHR38784">
    <property type="entry name" value="SUCROSE PHOSPHORYLASE"/>
    <property type="match status" value="1"/>
</dbReference>
<feature type="binding site" evidence="4">
    <location>
        <position position="138"/>
    </location>
    <ligand>
        <name>substrate</name>
    </ligand>
</feature>
<keyword evidence="7" id="KW-1185">Reference proteome</keyword>
<evidence type="ECO:0000256" key="2">
    <source>
        <dbReference type="ARBA" id="ARBA00022676"/>
    </source>
</evidence>
<feature type="binding site" evidence="4">
    <location>
        <begin position="231"/>
        <end position="233"/>
    </location>
    <ligand>
        <name>substrate</name>
    </ligand>
</feature>
<dbReference type="GO" id="GO:0016757">
    <property type="term" value="F:glycosyltransferase activity"/>
    <property type="evidence" value="ECO:0007669"/>
    <property type="project" value="UniProtKB-KW"/>
</dbReference>
<accession>A0A0S7BVV0</accession>
<sequence length="556" mass="62868">MDINIYTILLTRLYGDVIAKEAIIRLIDIIERHQNKIADRLFSFDLSRDVCNPVLLITYPDQVQTFNQPHLKTLSAFCKKHFQNIVSGIHILPFFLWSSDDGFSVMNYRKVDPSYGNWDDIEAIGTSFDLMIDSVLNHASAQGDWFQAFIQNEVPYNNYFVTIEGNPDLSKVVRPRTSPLLTTVQTRSGLKKVWTTFGSDQVDLDYKNPEVLLEMIDIILLYISHGARYLRLDAIAYLWKEIGTSCIHLPQTHTVVQLLRSILNDVAPEVKIITETNVPHHENISYFGNGTNEAHLVYNFALPPFVLHTLLTGDATALSEWAANLELPSRETTFFNFLASHDGIGLNPVRGILSAKEIDQLVKRILDHGGLISYKTMADGTQSPYEMNISYFDAVSNPNTDEPLSLKVDRFMAAYSIALSLKGIPGIYFHSIVGSRSWLAGPQKTGQNRSINRQKFDRDALSSALSNPDTLQAQVYRRFQRLLSQYRNAPAFHPYGNQKIIQAGKEIFCVLRSSCNGKDSILCLQNVTSACQSYQNILLQPYQTVWIDHPDPSILI</sequence>
<keyword evidence="6" id="KW-0378">Hydrolase</keyword>
<dbReference type="RefSeq" id="WP_062281664.1">
    <property type="nucleotide sequence ID" value="NZ_DF968181.1"/>
</dbReference>
<evidence type="ECO:0000313" key="6">
    <source>
        <dbReference type="EMBL" id="GAP41110.1"/>
    </source>
</evidence>
<keyword evidence="3" id="KW-0808">Transferase</keyword>
<protein>
    <submittedName>
        <fullName evidence="6">Glycosidase</fullName>
    </submittedName>
</protein>
<gene>
    <name evidence="6" type="ORF">ATC1_131092</name>
</gene>
<reference evidence="6" key="1">
    <citation type="journal article" date="2015" name="Genome Announc.">
        <title>Draft Genome Sequence of Anaerolineae Strain TC1, a Novel Isolate from a Methanogenic Wastewater Treatment System.</title>
        <authorList>
            <person name="Matsuura N."/>
            <person name="Tourlousse D.M."/>
            <person name="Sun L."/>
            <person name="Toyonaga M."/>
            <person name="Kuroda K."/>
            <person name="Ohashi A."/>
            <person name="Cruz R."/>
            <person name="Yamaguchi T."/>
            <person name="Sekiguchi Y."/>
        </authorList>
    </citation>
    <scope>NUCLEOTIDE SEQUENCE [LARGE SCALE GENOMIC DNA]</scope>
    <source>
        <strain evidence="6">TC1</strain>
    </source>
</reference>
<name>A0A0S7BVV0_9CHLR</name>
<feature type="binding site" evidence="4">
    <location>
        <begin position="341"/>
        <end position="342"/>
    </location>
    <ligand>
        <name>substrate</name>
    </ligand>
</feature>
<dbReference type="PATRIC" id="fig|1678840.3.peg.2510"/>
<keyword evidence="6" id="KW-0326">Glycosidase</keyword>
<dbReference type="EMBL" id="DF968181">
    <property type="protein sequence ID" value="GAP41110.1"/>
    <property type="molecule type" value="Genomic_DNA"/>
</dbReference>
<evidence type="ECO:0000256" key="1">
    <source>
        <dbReference type="ARBA" id="ARBA00008452"/>
    </source>
</evidence>
<dbReference type="InterPro" id="IPR045857">
    <property type="entry name" value="O16G_dom_2"/>
</dbReference>
<dbReference type="Gene3D" id="3.20.20.80">
    <property type="entry name" value="Glycosidases"/>
    <property type="match status" value="1"/>
</dbReference>
<evidence type="ECO:0000313" key="7">
    <source>
        <dbReference type="Proteomes" id="UP000053370"/>
    </source>
</evidence>
<dbReference type="CDD" id="cd11356">
    <property type="entry name" value="AmyAc_Sucrose_phosphorylase-like_1"/>
    <property type="match status" value="1"/>
</dbReference>
<feature type="binding site" evidence="4">
    <location>
        <position position="449"/>
    </location>
    <ligand>
        <name>substrate</name>
    </ligand>
</feature>
<comment type="similarity">
    <text evidence="1">Belongs to the glycosyl hydrolase 13 family. Sucrose phosphorylase subfamily.</text>
</comment>
<dbReference type="InterPro" id="IPR033746">
    <property type="entry name" value="GGa_phosphorylase"/>
</dbReference>
<evidence type="ECO:0000256" key="3">
    <source>
        <dbReference type="ARBA" id="ARBA00022679"/>
    </source>
</evidence>
<keyword evidence="2" id="KW-0328">Glycosyltransferase</keyword>
<dbReference type="InterPro" id="IPR016377">
    <property type="entry name" value="Sucrose_GGa_phosphorylase-rel"/>
</dbReference>
<dbReference type="PIRSF" id="PIRSF003059">
    <property type="entry name" value="Sucrose_phosphorylase"/>
    <property type="match status" value="1"/>
</dbReference>
<dbReference type="InterPro" id="IPR006047">
    <property type="entry name" value="GH13_cat_dom"/>
</dbReference>
<feature type="domain" description="Glycosyl hydrolase family 13 catalytic" evidence="5">
    <location>
        <begin position="76"/>
        <end position="480"/>
    </location>
</feature>
<feature type="binding site" evidence="4">
    <location>
        <position position="100"/>
    </location>
    <ligand>
        <name>substrate</name>
    </ligand>
</feature>
<evidence type="ECO:0000256" key="4">
    <source>
        <dbReference type="PIRSR" id="PIRSR003059-2"/>
    </source>
</evidence>
<dbReference type="GO" id="GO:0005975">
    <property type="term" value="P:carbohydrate metabolic process"/>
    <property type="evidence" value="ECO:0007669"/>
    <property type="project" value="InterPro"/>
</dbReference>
<evidence type="ECO:0000259" key="5">
    <source>
        <dbReference type="SMART" id="SM00642"/>
    </source>
</evidence>
<dbReference type="GO" id="GO:0016798">
    <property type="term" value="F:hydrolase activity, acting on glycosyl bonds"/>
    <property type="evidence" value="ECO:0007669"/>
    <property type="project" value="UniProtKB-KW"/>
</dbReference>
<proteinExistence type="inferred from homology"/>
<dbReference type="Pfam" id="PF00128">
    <property type="entry name" value="Alpha-amylase"/>
    <property type="match status" value="1"/>
</dbReference>
<organism evidence="6">
    <name type="scientific">Flexilinea flocculi</name>
    <dbReference type="NCBI Taxonomy" id="1678840"/>
    <lineage>
        <taxon>Bacteria</taxon>
        <taxon>Bacillati</taxon>
        <taxon>Chloroflexota</taxon>
        <taxon>Anaerolineae</taxon>
        <taxon>Anaerolineales</taxon>
        <taxon>Anaerolineaceae</taxon>
        <taxon>Flexilinea</taxon>
    </lineage>
</organism>